<accession>A0A8J8MJA2</accession>
<protein>
    <submittedName>
        <fullName evidence="1">Uncharacterized protein</fullName>
    </submittedName>
</protein>
<dbReference type="Proteomes" id="UP000683246">
    <property type="component" value="Chromosome"/>
</dbReference>
<reference evidence="1" key="1">
    <citation type="submission" date="2020-07" db="EMBL/GenBank/DDBJ databases">
        <title>Vallitalea pronyensis genome.</title>
        <authorList>
            <person name="Postec A."/>
        </authorList>
    </citation>
    <scope>NUCLEOTIDE SEQUENCE</scope>
    <source>
        <strain evidence="1">FatNI3</strain>
    </source>
</reference>
<dbReference type="EMBL" id="CP058649">
    <property type="protein sequence ID" value="QUI22862.1"/>
    <property type="molecule type" value="Genomic_DNA"/>
</dbReference>
<evidence type="ECO:0000313" key="2">
    <source>
        <dbReference type="Proteomes" id="UP000683246"/>
    </source>
</evidence>
<dbReference type="RefSeq" id="WP_212698357.1">
    <property type="nucleotide sequence ID" value="NZ_CP058649.1"/>
</dbReference>
<dbReference type="AlphaFoldDB" id="A0A8J8MJA2"/>
<name>A0A8J8MJA2_9FIRM</name>
<evidence type="ECO:0000313" key="1">
    <source>
        <dbReference type="EMBL" id="QUI22862.1"/>
    </source>
</evidence>
<dbReference type="KEGG" id="vpy:HZI73_11425"/>
<organism evidence="1 2">
    <name type="scientific">Vallitalea pronyensis</name>
    <dbReference type="NCBI Taxonomy" id="1348613"/>
    <lineage>
        <taxon>Bacteria</taxon>
        <taxon>Bacillati</taxon>
        <taxon>Bacillota</taxon>
        <taxon>Clostridia</taxon>
        <taxon>Lachnospirales</taxon>
        <taxon>Vallitaleaceae</taxon>
        <taxon>Vallitalea</taxon>
    </lineage>
</organism>
<proteinExistence type="predicted"/>
<keyword evidence="2" id="KW-1185">Reference proteome</keyword>
<gene>
    <name evidence="1" type="ORF">HZI73_11425</name>
</gene>
<sequence>MSEKSHILNDEAFQNISPQKLKLMVDMLNDMTDKSMEQKVQVLFSYGVQMKQKGLQFTKKESSLIIDSMKNNLSESDRNKLDMVVTMMEMM</sequence>